<feature type="transmembrane region" description="Helical" evidence="1">
    <location>
        <begin position="6"/>
        <end position="27"/>
    </location>
</feature>
<dbReference type="EMBL" id="MFWE01000002">
    <property type="protein sequence ID" value="OGJ10823.1"/>
    <property type="molecule type" value="Genomic_DNA"/>
</dbReference>
<evidence type="ECO:0000313" key="3">
    <source>
        <dbReference type="Proteomes" id="UP000178975"/>
    </source>
</evidence>
<comment type="caution">
    <text evidence="2">The sequence shown here is derived from an EMBL/GenBank/DDBJ whole genome shotgun (WGS) entry which is preliminary data.</text>
</comment>
<accession>A0A1F6YWW1</accession>
<evidence type="ECO:0000313" key="2">
    <source>
        <dbReference type="EMBL" id="OGJ10823.1"/>
    </source>
</evidence>
<organism evidence="2 3">
    <name type="scientific">Candidatus Nomurabacteria bacterium RIFOXYC2_FULL_36_19</name>
    <dbReference type="NCBI Taxonomy" id="1801806"/>
    <lineage>
        <taxon>Bacteria</taxon>
        <taxon>Candidatus Nomuraibacteriota</taxon>
    </lineage>
</organism>
<keyword evidence="1" id="KW-1133">Transmembrane helix</keyword>
<reference evidence="2 3" key="1">
    <citation type="journal article" date="2016" name="Nat. Commun.">
        <title>Thousands of microbial genomes shed light on interconnected biogeochemical processes in an aquifer system.</title>
        <authorList>
            <person name="Anantharaman K."/>
            <person name="Brown C.T."/>
            <person name="Hug L.A."/>
            <person name="Sharon I."/>
            <person name="Castelle C.J."/>
            <person name="Probst A.J."/>
            <person name="Thomas B.C."/>
            <person name="Singh A."/>
            <person name="Wilkins M.J."/>
            <person name="Karaoz U."/>
            <person name="Brodie E.L."/>
            <person name="Williams K.H."/>
            <person name="Hubbard S.S."/>
            <person name="Banfield J.F."/>
        </authorList>
    </citation>
    <scope>NUCLEOTIDE SEQUENCE [LARGE SCALE GENOMIC DNA]</scope>
</reference>
<gene>
    <name evidence="2" type="ORF">A2456_02240</name>
</gene>
<dbReference type="Proteomes" id="UP000178975">
    <property type="component" value="Unassembled WGS sequence"/>
</dbReference>
<protein>
    <submittedName>
        <fullName evidence="2">Uncharacterized protein</fullName>
    </submittedName>
</protein>
<name>A0A1F6YWW1_9BACT</name>
<dbReference type="AlphaFoldDB" id="A0A1F6YWW1"/>
<keyword evidence="1" id="KW-0472">Membrane</keyword>
<sequence length="80" mass="8796">MEYINYHIQPLLGLIIGIVIVTVSGYLHWKIDKKVKAEASLSLENRSMSNDALKVLSSMGLAVGGIMIIITIKFLSSSNF</sequence>
<evidence type="ECO:0000256" key="1">
    <source>
        <dbReference type="SAM" id="Phobius"/>
    </source>
</evidence>
<keyword evidence="1" id="KW-0812">Transmembrane</keyword>
<proteinExistence type="predicted"/>
<feature type="transmembrane region" description="Helical" evidence="1">
    <location>
        <begin position="55"/>
        <end position="75"/>
    </location>
</feature>